<dbReference type="InterPro" id="IPR024361">
    <property type="entry name" value="BACON"/>
</dbReference>
<reference evidence="3" key="1">
    <citation type="journal article" date="2019" name="Int. J. Syst. Evol. Microbiol.">
        <title>The Global Catalogue of Microorganisms (GCM) 10K type strain sequencing project: providing services to taxonomists for standard genome sequencing and annotation.</title>
        <authorList>
            <consortium name="The Broad Institute Genomics Platform"/>
            <consortium name="The Broad Institute Genome Sequencing Center for Infectious Disease"/>
            <person name="Wu L."/>
            <person name="Ma J."/>
        </authorList>
    </citation>
    <scope>NUCLEOTIDE SEQUENCE [LARGE SCALE GENOMIC DNA]</scope>
    <source>
        <strain evidence="3">CCUG 30340</strain>
    </source>
</reference>
<sequence length="335" mass="34158">MQRHRVSVAAALALVAAVLVFVAGRDVFARNGRGLPEPAATLGGSTHQVGISGFTYTPNDLTIQVGDSVDFAASGTHPLRSDDDLFSCNAACTQTFDTPGEYRYYCANHGGAGGQGMSGIVRVVGGTTHQIGISGFTYTPNTLTIAPGDSVAFTASGLHPLRSDDSLFSCDANCTVAFPNVGEFRFYCENHGGAGGQGMSGIIIVQAATAPVLELSVTSLAAQAAAGESTTQAFDIGNTGDAPLDWTADTSSGDCASPVAVPWLSVDPAAGSVAQGAQSSVDAIFDASALDPGTYSANLCVHSNDTAHNPVTLPVEFTVTAADLIFENGFDGPPE</sequence>
<evidence type="ECO:0000313" key="2">
    <source>
        <dbReference type="EMBL" id="MFC4819071.1"/>
    </source>
</evidence>
<protein>
    <recommendedName>
        <fullName evidence="1">BACON domain-containing protein</fullName>
    </recommendedName>
</protein>
<dbReference type="RefSeq" id="WP_380018808.1">
    <property type="nucleotide sequence ID" value="NZ_JBHSHD010000002.1"/>
</dbReference>
<dbReference type="Pfam" id="PF19190">
    <property type="entry name" value="BACON_2"/>
    <property type="match status" value="1"/>
</dbReference>
<dbReference type="Proteomes" id="UP001595886">
    <property type="component" value="Unassembled WGS sequence"/>
</dbReference>
<gene>
    <name evidence="2" type="ORF">ACFO6Q_01975</name>
</gene>
<dbReference type="Gene3D" id="2.60.40.420">
    <property type="entry name" value="Cupredoxins - blue copper proteins"/>
    <property type="match status" value="2"/>
</dbReference>
<dbReference type="InterPro" id="IPR008972">
    <property type="entry name" value="Cupredoxin"/>
</dbReference>
<dbReference type="EMBL" id="JBHSHD010000002">
    <property type="protein sequence ID" value="MFC4819071.1"/>
    <property type="molecule type" value="Genomic_DNA"/>
</dbReference>
<proteinExistence type="predicted"/>
<keyword evidence="3" id="KW-1185">Reference proteome</keyword>
<dbReference type="SUPFAM" id="SSF49503">
    <property type="entry name" value="Cupredoxins"/>
    <property type="match status" value="2"/>
</dbReference>
<name>A0ABV9QPM8_9GAMM</name>
<dbReference type="Gene3D" id="2.60.40.10">
    <property type="entry name" value="Immunoglobulins"/>
    <property type="match status" value="1"/>
</dbReference>
<accession>A0ABV9QPM8</accession>
<organism evidence="2 3">
    <name type="scientific">Dokdonella ginsengisoli</name>
    <dbReference type="NCBI Taxonomy" id="363846"/>
    <lineage>
        <taxon>Bacteria</taxon>
        <taxon>Pseudomonadati</taxon>
        <taxon>Pseudomonadota</taxon>
        <taxon>Gammaproteobacteria</taxon>
        <taxon>Lysobacterales</taxon>
        <taxon>Rhodanobacteraceae</taxon>
        <taxon>Dokdonella</taxon>
    </lineage>
</organism>
<dbReference type="InterPro" id="IPR013783">
    <property type="entry name" value="Ig-like_fold"/>
</dbReference>
<comment type="caution">
    <text evidence="2">The sequence shown here is derived from an EMBL/GenBank/DDBJ whole genome shotgun (WGS) entry which is preliminary data.</text>
</comment>
<feature type="domain" description="BACON" evidence="1">
    <location>
        <begin position="213"/>
        <end position="308"/>
    </location>
</feature>
<evidence type="ECO:0000259" key="1">
    <source>
        <dbReference type="Pfam" id="PF19190"/>
    </source>
</evidence>
<evidence type="ECO:0000313" key="3">
    <source>
        <dbReference type="Proteomes" id="UP001595886"/>
    </source>
</evidence>